<dbReference type="GO" id="GO:0006213">
    <property type="term" value="P:pyrimidine nucleoside metabolic process"/>
    <property type="evidence" value="ECO:0007669"/>
    <property type="project" value="InterPro"/>
</dbReference>
<dbReference type="Gene3D" id="2.40.40.20">
    <property type="match status" value="1"/>
</dbReference>
<reference evidence="5" key="1">
    <citation type="submission" date="2017-09" db="EMBL/GenBank/DDBJ databases">
        <title>Depth-based differentiation of microbial function through sediment-hosted aquifers and enrichment of novel symbionts in the deep terrestrial subsurface.</title>
        <authorList>
            <person name="Probst A.J."/>
            <person name="Ladd B."/>
            <person name="Jarett J.K."/>
            <person name="Geller-Mcgrath D.E."/>
            <person name="Sieber C.M.K."/>
            <person name="Emerson J.B."/>
            <person name="Anantharaman K."/>
            <person name="Thomas B.C."/>
            <person name="Malmstrom R."/>
            <person name="Stieglmeier M."/>
            <person name="Klingl A."/>
            <person name="Woyke T."/>
            <person name="Ryan C.M."/>
            <person name="Banfield J.F."/>
        </authorList>
    </citation>
    <scope>NUCLEOTIDE SEQUENCE [LARGE SCALE GENOMIC DNA]</scope>
</reference>
<keyword evidence="2" id="KW-0808">Transferase</keyword>
<evidence type="ECO:0000259" key="3">
    <source>
        <dbReference type="SMART" id="SM00941"/>
    </source>
</evidence>
<dbReference type="InterPro" id="IPR000053">
    <property type="entry name" value="Thymidine/pyrmidine_PPase"/>
</dbReference>
<evidence type="ECO:0000256" key="1">
    <source>
        <dbReference type="ARBA" id="ARBA00022676"/>
    </source>
</evidence>
<dbReference type="InterPro" id="IPR013102">
    <property type="entry name" value="PYNP_C"/>
</dbReference>
<dbReference type="Gene3D" id="3.90.1170.30">
    <property type="entry name" value="Pyrimidine nucleoside phosphorylase-like, C-terminal domain"/>
    <property type="match status" value="1"/>
</dbReference>
<proteinExistence type="predicted"/>
<dbReference type="Pfam" id="PF07831">
    <property type="entry name" value="PYNP_C"/>
    <property type="match status" value="1"/>
</dbReference>
<sequence>MVTPYYLKVKKLDFTAGSKLIVLINEEEAYHFGIHAGDKVSICWRGKKKLVVDINLSDKQIKPGEIGMYEEIWRKNSMENNEIVEMTVLGRPASIQAIKKKLLGHPLTKEDARSIVEDIATNRISSTEIAYFVAATFLYSYTDDELYYMTKSVAETGEIIKYSGTVVDKHSVGGIAGNRTTMVVIPIIASLGLKIPKTSSRAITSPAGTADTMEVLAPVSLSAVEMKEVVKKTNACMIWGGSFNLAPADDKMLKVTYPLSLEPYDKMIVSVMAKKVATNVKYLVIDMPVGDTAKILDMATADMLEKKFIYVAKRFGIKIKVFKNIGLDPIGQGIGPTLEARDVLRVLQQKEGRPMDLEEKSLELAAELYNLVKNIGMAKARKEVALALSSGKAWSKMKEIIKAQGGQEKIDSEGIELGNVTHSIKATKSGEVIKTDNKNINALCRILGAPLDKKAGIYLEAEYGKKVVAGQSIYTFYASNEQRMALALAAVDKLKIFTIK</sequence>
<dbReference type="InterPro" id="IPR036320">
    <property type="entry name" value="Glycosyl_Trfase_fam3_N_dom_sf"/>
</dbReference>
<dbReference type="GO" id="GO:0005829">
    <property type="term" value="C:cytosol"/>
    <property type="evidence" value="ECO:0007669"/>
    <property type="project" value="TreeGrafter"/>
</dbReference>
<dbReference type="GO" id="GO:0016763">
    <property type="term" value="F:pentosyltransferase activity"/>
    <property type="evidence" value="ECO:0007669"/>
    <property type="project" value="InterPro"/>
</dbReference>
<dbReference type="EMBL" id="PFPO01000025">
    <property type="protein sequence ID" value="PIZ99487.1"/>
    <property type="molecule type" value="Genomic_DNA"/>
</dbReference>
<dbReference type="InterPro" id="IPR017459">
    <property type="entry name" value="Glycosyl_Trfase_fam3_N_dom"/>
</dbReference>
<dbReference type="Gene3D" id="1.20.970.50">
    <property type="match status" value="1"/>
</dbReference>
<evidence type="ECO:0000313" key="4">
    <source>
        <dbReference type="EMBL" id="PIZ99487.1"/>
    </source>
</evidence>
<feature type="domain" description="Pyrimidine nucleoside phosphorylase C-terminal" evidence="3">
    <location>
        <begin position="431"/>
        <end position="497"/>
    </location>
</feature>
<dbReference type="InterPro" id="IPR035902">
    <property type="entry name" value="Nuc_phospho_transferase"/>
</dbReference>
<dbReference type="InterPro" id="IPR036566">
    <property type="entry name" value="PYNP-like_C_sf"/>
</dbReference>
<dbReference type="PROSITE" id="PS00647">
    <property type="entry name" value="THYMID_PHOSPHORYLASE"/>
    <property type="match status" value="1"/>
</dbReference>
<dbReference type="NCBIfam" id="TIGR02645">
    <property type="entry name" value="ARCH_P_rylase"/>
    <property type="match status" value="1"/>
</dbReference>
<dbReference type="InterPro" id="IPR013466">
    <property type="entry name" value="Thymidine/AMP_Pase"/>
</dbReference>
<dbReference type="Pfam" id="PF02885">
    <property type="entry name" value="Glycos_trans_3N"/>
    <property type="match status" value="1"/>
</dbReference>
<evidence type="ECO:0000313" key="5">
    <source>
        <dbReference type="Proteomes" id="UP000230405"/>
    </source>
</evidence>
<gene>
    <name evidence="4" type="ORF">COX77_01415</name>
</gene>
<evidence type="ECO:0000256" key="2">
    <source>
        <dbReference type="ARBA" id="ARBA00022679"/>
    </source>
</evidence>
<keyword evidence="1" id="KW-0328">Glycosyltransferase</keyword>
<dbReference type="Pfam" id="PF00591">
    <property type="entry name" value="Glycos_transf_3"/>
    <property type="match status" value="1"/>
</dbReference>
<dbReference type="SUPFAM" id="SSF47648">
    <property type="entry name" value="Nucleoside phosphorylase/phosphoribosyltransferase N-terminal domain"/>
    <property type="match status" value="1"/>
</dbReference>
<dbReference type="SUPFAM" id="SSF54680">
    <property type="entry name" value="Pyrimidine nucleoside phosphorylase C-terminal domain"/>
    <property type="match status" value="1"/>
</dbReference>
<dbReference type="GO" id="GO:0006206">
    <property type="term" value="P:pyrimidine nucleobase metabolic process"/>
    <property type="evidence" value="ECO:0007669"/>
    <property type="project" value="InterPro"/>
</dbReference>
<organism evidence="4 5">
    <name type="scientific">Candidatus Komeilibacteria bacterium CG_4_10_14_0_2_um_filter_37_10</name>
    <dbReference type="NCBI Taxonomy" id="1974470"/>
    <lineage>
        <taxon>Bacteria</taxon>
        <taxon>Candidatus Komeiliibacteriota</taxon>
    </lineage>
</organism>
<accession>A0A2M7VFW3</accession>
<dbReference type="Gene3D" id="3.40.1030.10">
    <property type="entry name" value="Nucleoside phosphorylase/phosphoribosyltransferase catalytic domain"/>
    <property type="match status" value="1"/>
</dbReference>
<dbReference type="AlphaFoldDB" id="A0A2M7VFW3"/>
<dbReference type="PANTHER" id="PTHR10515">
    <property type="entry name" value="THYMIDINE PHOSPHORYLASE"/>
    <property type="match status" value="1"/>
</dbReference>
<dbReference type="NCBIfam" id="NF003338">
    <property type="entry name" value="PRK04350.1"/>
    <property type="match status" value="1"/>
</dbReference>
<dbReference type="InterPro" id="IPR017872">
    <property type="entry name" value="Pyrmidine_PPase_CS"/>
</dbReference>
<dbReference type="SUPFAM" id="SSF52418">
    <property type="entry name" value="Nucleoside phosphorylase/phosphoribosyltransferase catalytic domain"/>
    <property type="match status" value="1"/>
</dbReference>
<dbReference type="SMART" id="SM00941">
    <property type="entry name" value="PYNP_C"/>
    <property type="match status" value="1"/>
</dbReference>
<comment type="caution">
    <text evidence="4">The sequence shown here is derived from an EMBL/GenBank/DDBJ whole genome shotgun (WGS) entry which is preliminary data.</text>
</comment>
<protein>
    <submittedName>
        <fullName evidence="4">Thymidine phosphorylase</fullName>
    </submittedName>
</protein>
<dbReference type="Proteomes" id="UP000230405">
    <property type="component" value="Unassembled WGS sequence"/>
</dbReference>
<dbReference type="InterPro" id="IPR000312">
    <property type="entry name" value="Glycosyl_Trfase_fam3"/>
</dbReference>
<name>A0A2M7VFW3_9BACT</name>
<dbReference type="GO" id="GO:0004645">
    <property type="term" value="F:1,4-alpha-oligoglucan phosphorylase activity"/>
    <property type="evidence" value="ECO:0007669"/>
    <property type="project" value="InterPro"/>
</dbReference>
<dbReference type="PANTHER" id="PTHR10515:SF0">
    <property type="entry name" value="THYMIDINE PHOSPHORYLASE"/>
    <property type="match status" value="1"/>
</dbReference>